<keyword evidence="10 11" id="KW-0238">DNA-binding</keyword>
<dbReference type="GO" id="GO:0009307">
    <property type="term" value="P:DNA restriction-modification system"/>
    <property type="evidence" value="ECO:0007669"/>
    <property type="project" value="UniProtKB-KW"/>
</dbReference>
<evidence type="ECO:0000256" key="9">
    <source>
        <dbReference type="ARBA" id="ARBA00022840"/>
    </source>
</evidence>
<dbReference type="Pfam" id="PF12008">
    <property type="entry name" value="EcoR124_C"/>
    <property type="match status" value="1"/>
</dbReference>
<sequence length="1045" mass="122218">MPQGNVPFSESEEAMEKDLINRLVKNGYIYRNDIKNKESLINNLREKIEKINNVKLSDKDWNELKDKWLFKRNSILTDKTDIIQGNSLYNLNINGTSKNINLFDKENLDNNFFEVINQYEANNSKTKNRYDVTILINGLPLAHIELKKRGQEIEKAFGQIRRYEFESFSSGEESKIFQFVQIFIISNGTFTKYFANSVREIAVDNFQTNTSKKVKVFSDNFKYTSFWTDRQNRKISDIIDFANTFLQKNTIFSIIVKYCVFDSDNVLKVMRPYQIAATESILAKVDQAIEDPTLFDSRKKNLTGGYVWHTTGSGKTLTSFKVATLITQNINNKYQIIDKVLFIVDRRDLNVQTFKSFNKFKKESAVSPDSTNDLKNKLLKKDNDKLIVTTIQKLAKLVKDQSIKKQNLRMIFIFDECHRSQFGTQHEYIIRSFDNSLIFGFTGTPIFKINSTKGTADISKIEINSSSTRQNTTEEIFGNILHKYSMAQAINDENVLKFNLEIAGLIGLKDQEEQSEETTKHSINTDAIWNAPERIRKNVEYILKNFENKTVGGRFNSIFASYSIDTLRRYYDEFKEQQKDIDPLKKLKIAAIFSYEPNKTNENDFQILSNDINTEAISGFDNLSESDKQVLARIVKDYNEQFGTKFSIDNASAFADYNNDISRRLGNIKEEKKDRIDILLVVNMYLTGFDAVKLNTLWLDKPLKYHSLIQAISRTNRIYDAAKPFGNIVSFVPRVKSDLKEAIRLFCGENHDEQVLIKDFEDYYNGFDHKDFKRSWKEIVEVVRSKTCSEWNNSDPEQKKHFVNIFGQLLERRNYLTNFEKWYSNKELWLMTPYEFNNYKAIYNELYRKQNNALRSKQININESLAFKNGLADSTDIGIDYIWKTINEIIINNSQHEKSNTISYKTIDEQTNAIRSSNVEHLKADKIRSFLIFFNSDYYTGEQRWEMAAISSVFIKEFVEFSKNDHNIKIDELIEKYNLDGVKFRNVYENCFKKGEINLDPYTISSFFKEKKSSFSKEFKNLKKNFETEIYEYFNSTVDILKLND</sequence>
<keyword evidence="7 13" id="KW-0255">Endonuclease</keyword>
<dbReference type="Gene3D" id="3.40.50.300">
    <property type="entry name" value="P-loop containing nucleotide triphosphate hydrolases"/>
    <property type="match status" value="2"/>
</dbReference>
<dbReference type="CDD" id="cd18800">
    <property type="entry name" value="SF2_C_EcoR124I-like"/>
    <property type="match status" value="1"/>
</dbReference>
<feature type="domain" description="Helicase ATP-binding" evidence="12">
    <location>
        <begin position="296"/>
        <end position="463"/>
    </location>
</feature>
<evidence type="ECO:0000256" key="10">
    <source>
        <dbReference type="ARBA" id="ARBA00023125"/>
    </source>
</evidence>
<evidence type="ECO:0000256" key="3">
    <source>
        <dbReference type="ARBA" id="ARBA00011296"/>
    </source>
</evidence>
<dbReference type="InterPro" id="IPR022625">
    <property type="entry name" value="TypeI_RM_Rsu_C"/>
</dbReference>
<comment type="catalytic activity">
    <reaction evidence="1 11">
        <text>Endonucleolytic cleavage of DNA to give random double-stranded fragments with terminal 5'-phosphates, ATP is simultaneously hydrolyzed.</text>
        <dbReference type="EC" id="3.1.21.3"/>
    </reaction>
</comment>
<dbReference type="GO" id="GO:0005524">
    <property type="term" value="F:ATP binding"/>
    <property type="evidence" value="ECO:0007669"/>
    <property type="project" value="UniProtKB-KW"/>
</dbReference>
<name>A0AAJ1PT71_9MOLU</name>
<dbReference type="GO" id="GO:0003677">
    <property type="term" value="F:DNA binding"/>
    <property type="evidence" value="ECO:0007669"/>
    <property type="project" value="UniProtKB-KW"/>
</dbReference>
<dbReference type="Pfam" id="PF18766">
    <property type="entry name" value="SWI2_SNF2"/>
    <property type="match status" value="1"/>
</dbReference>
<dbReference type="GO" id="GO:0009035">
    <property type="term" value="F:type I site-specific deoxyribonuclease activity"/>
    <property type="evidence" value="ECO:0007669"/>
    <property type="project" value="UniProtKB-EC"/>
</dbReference>
<evidence type="ECO:0000256" key="5">
    <source>
        <dbReference type="ARBA" id="ARBA00022741"/>
    </source>
</evidence>
<dbReference type="EC" id="3.1.21.3" evidence="11"/>
<dbReference type="AlphaFoldDB" id="A0AAJ1PT71"/>
<dbReference type="InterPro" id="IPR027417">
    <property type="entry name" value="P-loop_NTPase"/>
</dbReference>
<organism evidence="13 14">
    <name type="scientific">Mycoplasma phocimorsus</name>
    <dbReference type="NCBI Taxonomy" id="3045839"/>
    <lineage>
        <taxon>Bacteria</taxon>
        <taxon>Bacillati</taxon>
        <taxon>Mycoplasmatota</taxon>
        <taxon>Mollicutes</taxon>
        <taxon>Mycoplasmataceae</taxon>
        <taxon>Mycoplasma</taxon>
    </lineage>
</organism>
<evidence type="ECO:0000256" key="1">
    <source>
        <dbReference type="ARBA" id="ARBA00000851"/>
    </source>
</evidence>
<keyword evidence="9 11" id="KW-0067">ATP-binding</keyword>
<dbReference type="SMART" id="SM00487">
    <property type="entry name" value="DEXDc"/>
    <property type="match status" value="1"/>
</dbReference>
<dbReference type="Pfam" id="PF22679">
    <property type="entry name" value="T1R_D3-like"/>
    <property type="match status" value="1"/>
</dbReference>
<dbReference type="Gene3D" id="3.90.1570.50">
    <property type="match status" value="1"/>
</dbReference>
<keyword evidence="14" id="KW-1185">Reference proteome</keyword>
<keyword evidence="5 11" id="KW-0547">Nucleotide-binding</keyword>
<comment type="function">
    <text evidence="11">Subunit R is required for both nuclease and ATPase activities, but not for modification.</text>
</comment>
<accession>A0AAJ1PT71</accession>
<evidence type="ECO:0000256" key="4">
    <source>
        <dbReference type="ARBA" id="ARBA00022722"/>
    </source>
</evidence>
<dbReference type="CDD" id="cd22332">
    <property type="entry name" value="HsdR_N"/>
    <property type="match status" value="1"/>
</dbReference>
<reference evidence="13" key="1">
    <citation type="submission" date="2023-05" db="EMBL/GenBank/DDBJ databases">
        <title>Mycoplasma phocimorsus sp. nov., isolated from Scandinavian patients with seal finger or septic arthritis after contact with seals.</title>
        <authorList>
            <person name="Skafte-Holm A."/>
            <person name="Pedersen T.R."/>
            <person name="Froelund M."/>
            <person name="Stegger M."/>
            <person name="Qvortrup K."/>
            <person name="Michaels D.L."/>
            <person name="Brown D.R."/>
            <person name="Jensen J.S."/>
        </authorList>
    </citation>
    <scope>NUCLEOTIDE SEQUENCE</scope>
    <source>
        <strain evidence="13">M5725</strain>
    </source>
</reference>
<dbReference type="PROSITE" id="PS51192">
    <property type="entry name" value="HELICASE_ATP_BIND_1"/>
    <property type="match status" value="1"/>
</dbReference>
<evidence type="ECO:0000313" key="14">
    <source>
        <dbReference type="Proteomes" id="UP001224428"/>
    </source>
</evidence>
<dbReference type="PANTHER" id="PTHR30195">
    <property type="entry name" value="TYPE I SITE-SPECIFIC DEOXYRIBONUCLEASE PROTEIN SUBUNIT M AND R"/>
    <property type="match status" value="1"/>
</dbReference>
<comment type="subunit">
    <text evidence="3 11">The type I restriction/modification system is composed of three polypeptides R, M and S.</text>
</comment>
<dbReference type="InterPro" id="IPR055180">
    <property type="entry name" value="HsdR_RecA-like_helicase_dom_2"/>
</dbReference>
<keyword evidence="6 11" id="KW-0680">Restriction system</keyword>
<dbReference type="SUPFAM" id="SSF52540">
    <property type="entry name" value="P-loop containing nucleoside triphosphate hydrolases"/>
    <property type="match status" value="2"/>
</dbReference>
<dbReference type="InterPro" id="IPR040980">
    <property type="entry name" value="SWI2_SNF2"/>
</dbReference>
<dbReference type="Pfam" id="PF04313">
    <property type="entry name" value="HSDR_N"/>
    <property type="match status" value="1"/>
</dbReference>
<dbReference type="InterPro" id="IPR014001">
    <property type="entry name" value="Helicase_ATP-bd"/>
</dbReference>
<evidence type="ECO:0000313" key="13">
    <source>
        <dbReference type="EMBL" id="MDJ1646074.1"/>
    </source>
</evidence>
<dbReference type="InterPro" id="IPR051268">
    <property type="entry name" value="Type-I_R_enzyme_R_subunit"/>
</dbReference>
<comment type="similarity">
    <text evidence="2 11">Belongs to the HsdR family.</text>
</comment>
<evidence type="ECO:0000256" key="11">
    <source>
        <dbReference type="RuleBase" id="RU364115"/>
    </source>
</evidence>
<keyword evidence="8 11" id="KW-0378">Hydrolase</keyword>
<evidence type="ECO:0000256" key="6">
    <source>
        <dbReference type="ARBA" id="ARBA00022747"/>
    </source>
</evidence>
<dbReference type="CDD" id="cd18030">
    <property type="entry name" value="DEXHc_RE_I_HsdR"/>
    <property type="match status" value="1"/>
</dbReference>
<comment type="caution">
    <text evidence="13">The sequence shown here is derived from an EMBL/GenBank/DDBJ whole genome shotgun (WGS) entry which is preliminary data.</text>
</comment>
<keyword evidence="4" id="KW-0540">Nuclease</keyword>
<dbReference type="Gene3D" id="1.20.58.2040">
    <property type="match status" value="1"/>
</dbReference>
<evidence type="ECO:0000259" key="12">
    <source>
        <dbReference type="PROSITE" id="PS51192"/>
    </source>
</evidence>
<proteinExistence type="inferred from homology"/>
<dbReference type="NCBIfam" id="TIGR00348">
    <property type="entry name" value="hsdR"/>
    <property type="match status" value="1"/>
</dbReference>
<evidence type="ECO:0000256" key="2">
    <source>
        <dbReference type="ARBA" id="ARBA00008598"/>
    </source>
</evidence>
<dbReference type="Proteomes" id="UP001224428">
    <property type="component" value="Unassembled WGS sequence"/>
</dbReference>
<gene>
    <name evidence="13" type="ORF">QLQ80_03220</name>
</gene>
<evidence type="ECO:0000256" key="8">
    <source>
        <dbReference type="ARBA" id="ARBA00022801"/>
    </source>
</evidence>
<dbReference type="PANTHER" id="PTHR30195:SF16">
    <property type="entry name" value="TYPE I RESTRICTION ENZYME ENDONUCLEASE SUBUNIT"/>
    <property type="match status" value="1"/>
</dbReference>
<evidence type="ECO:0000256" key="7">
    <source>
        <dbReference type="ARBA" id="ARBA00022759"/>
    </source>
</evidence>
<dbReference type="InterPro" id="IPR007409">
    <property type="entry name" value="Restrct_endonuc_type1_HsdR_N"/>
</dbReference>
<dbReference type="EMBL" id="JASDDP010000025">
    <property type="protein sequence ID" value="MDJ1646074.1"/>
    <property type="molecule type" value="Genomic_DNA"/>
</dbReference>
<dbReference type="InterPro" id="IPR004473">
    <property type="entry name" value="Restrct_endonuc_typeI_HsdR"/>
</dbReference>
<protein>
    <recommendedName>
        <fullName evidence="11">Type I restriction enzyme endonuclease subunit</fullName>
        <shortName evidence="11">R protein</shortName>
        <ecNumber evidence="11">3.1.21.3</ecNumber>
    </recommendedName>
</protein>